<name>E1IDI3_9CHLR</name>
<dbReference type="GO" id="GO:0016787">
    <property type="term" value="F:hydrolase activity"/>
    <property type="evidence" value="ECO:0007669"/>
    <property type="project" value="UniProtKB-KW"/>
</dbReference>
<feature type="binding site" evidence="8">
    <location>
        <position position="8"/>
    </location>
    <ligand>
        <name>Mg(2+)</name>
        <dbReference type="ChEBI" id="CHEBI:18420"/>
    </ligand>
</feature>
<sequence>MNGSYLLDTSVVIAFLGNDQRIIEYFVQAKQLFLPSIVLGELYYGALRSRKPEENSQQILEFGSKNVILAIDDITAQHYAIIKNQLRIKGRPIPENDLWIAAIAMQYQLVIATRDKHFHEIEGLIVEEW</sequence>
<keyword evidence="4 8" id="KW-0479">Metal-binding</keyword>
<dbReference type="HAMAP" id="MF_00265">
    <property type="entry name" value="VapC_Nob1"/>
    <property type="match status" value="1"/>
</dbReference>
<feature type="binding site" evidence="8">
    <location>
        <position position="97"/>
    </location>
    <ligand>
        <name>Mg(2+)</name>
        <dbReference type="ChEBI" id="CHEBI:18420"/>
    </ligand>
</feature>
<keyword evidence="6 8" id="KW-0460">Magnesium</keyword>
<proteinExistence type="inferred from homology"/>
<feature type="domain" description="PIN" evidence="9">
    <location>
        <begin position="5"/>
        <end position="122"/>
    </location>
</feature>
<comment type="function">
    <text evidence="8">Toxic component of a toxin-antitoxin (TA) system. An RNase.</text>
</comment>
<reference evidence="10 11" key="1">
    <citation type="journal article" date="2011" name="J. Bacteriol.">
        <title>Draft genome sequence of the anoxygenic filamentous phototrophic bacterium Oscillochloris trichoides subsp. DG-6.</title>
        <authorList>
            <person name="Kuznetsov B.B."/>
            <person name="Ivanovsky R.N."/>
            <person name="Keppen O.I."/>
            <person name="Sukhacheva M.V."/>
            <person name="Bumazhkin B.K."/>
            <person name="Patutina E.O."/>
            <person name="Beletsky A.V."/>
            <person name="Mardanov A.V."/>
            <person name="Baslerov R.V."/>
            <person name="Panteleeva A.N."/>
            <person name="Kolganova T.V."/>
            <person name="Ravin N.V."/>
            <person name="Skryabin K.G."/>
        </authorList>
    </citation>
    <scope>NUCLEOTIDE SEQUENCE [LARGE SCALE GENOMIC DNA]</scope>
    <source>
        <strain evidence="10 11">DG-6</strain>
    </source>
</reference>
<dbReference type="SUPFAM" id="SSF88723">
    <property type="entry name" value="PIN domain-like"/>
    <property type="match status" value="1"/>
</dbReference>
<dbReference type="Proteomes" id="UP000054010">
    <property type="component" value="Unassembled WGS sequence"/>
</dbReference>
<dbReference type="STRING" id="765420.OSCT_1384"/>
<dbReference type="GO" id="GO:0000287">
    <property type="term" value="F:magnesium ion binding"/>
    <property type="evidence" value="ECO:0007669"/>
    <property type="project" value="UniProtKB-UniRule"/>
</dbReference>
<dbReference type="OrthoDB" id="9796690at2"/>
<organism evidence="10 11">
    <name type="scientific">Oscillochloris trichoides DG-6</name>
    <dbReference type="NCBI Taxonomy" id="765420"/>
    <lineage>
        <taxon>Bacteria</taxon>
        <taxon>Bacillati</taxon>
        <taxon>Chloroflexota</taxon>
        <taxon>Chloroflexia</taxon>
        <taxon>Chloroflexales</taxon>
        <taxon>Chloroflexineae</taxon>
        <taxon>Oscillochloridaceae</taxon>
        <taxon>Oscillochloris</taxon>
    </lineage>
</organism>
<evidence type="ECO:0000256" key="2">
    <source>
        <dbReference type="ARBA" id="ARBA00022649"/>
    </source>
</evidence>
<evidence type="ECO:0000256" key="4">
    <source>
        <dbReference type="ARBA" id="ARBA00022723"/>
    </source>
</evidence>
<dbReference type="PANTHER" id="PTHR33653">
    <property type="entry name" value="RIBONUCLEASE VAPC2"/>
    <property type="match status" value="1"/>
</dbReference>
<keyword evidence="2 8" id="KW-1277">Toxin-antitoxin system</keyword>
<evidence type="ECO:0000256" key="5">
    <source>
        <dbReference type="ARBA" id="ARBA00022801"/>
    </source>
</evidence>
<dbReference type="Pfam" id="PF01850">
    <property type="entry name" value="PIN"/>
    <property type="match status" value="1"/>
</dbReference>
<dbReference type="GO" id="GO:0090729">
    <property type="term" value="F:toxin activity"/>
    <property type="evidence" value="ECO:0007669"/>
    <property type="project" value="UniProtKB-KW"/>
</dbReference>
<dbReference type="InterPro" id="IPR050556">
    <property type="entry name" value="Type_II_TA_system_RNase"/>
</dbReference>
<dbReference type="InterPro" id="IPR002716">
    <property type="entry name" value="PIN_dom"/>
</dbReference>
<dbReference type="PANTHER" id="PTHR33653:SF1">
    <property type="entry name" value="RIBONUCLEASE VAPC2"/>
    <property type="match status" value="1"/>
</dbReference>
<comment type="similarity">
    <text evidence="7 8">Belongs to the PINc/VapC protein family.</text>
</comment>
<evidence type="ECO:0000313" key="10">
    <source>
        <dbReference type="EMBL" id="EFO80763.1"/>
    </source>
</evidence>
<keyword evidence="5 8" id="KW-0378">Hydrolase</keyword>
<dbReference type="EMBL" id="ADVR01000041">
    <property type="protein sequence ID" value="EFO80763.1"/>
    <property type="molecule type" value="Genomic_DNA"/>
</dbReference>
<comment type="cofactor">
    <cofactor evidence="1 8">
        <name>Mg(2+)</name>
        <dbReference type="ChEBI" id="CHEBI:18420"/>
    </cofactor>
</comment>
<evidence type="ECO:0000256" key="7">
    <source>
        <dbReference type="ARBA" id="ARBA00038093"/>
    </source>
</evidence>
<gene>
    <name evidence="8" type="primary">vapC</name>
    <name evidence="10" type="ORF">OSCT_1384</name>
</gene>
<dbReference type="Gene3D" id="3.40.50.1010">
    <property type="entry name" value="5'-nuclease"/>
    <property type="match status" value="1"/>
</dbReference>
<keyword evidence="3 8" id="KW-0540">Nuclease</keyword>
<comment type="caution">
    <text evidence="10">The sequence shown here is derived from an EMBL/GenBank/DDBJ whole genome shotgun (WGS) entry which is preliminary data.</text>
</comment>
<dbReference type="EC" id="3.1.-.-" evidence="8"/>
<dbReference type="InterPro" id="IPR029060">
    <property type="entry name" value="PIN-like_dom_sf"/>
</dbReference>
<evidence type="ECO:0000259" key="9">
    <source>
        <dbReference type="Pfam" id="PF01850"/>
    </source>
</evidence>
<dbReference type="eggNOG" id="COG1487">
    <property type="taxonomic scope" value="Bacteria"/>
</dbReference>
<evidence type="ECO:0000256" key="1">
    <source>
        <dbReference type="ARBA" id="ARBA00001946"/>
    </source>
</evidence>
<dbReference type="AlphaFoldDB" id="E1IDI3"/>
<keyword evidence="11" id="KW-1185">Reference proteome</keyword>
<dbReference type="InterPro" id="IPR022907">
    <property type="entry name" value="VapC_family"/>
</dbReference>
<accession>E1IDI3</accession>
<protein>
    <recommendedName>
        <fullName evidence="8">Ribonuclease VapC</fullName>
        <shortName evidence="8">RNase VapC</shortName>
        <ecNumber evidence="8">3.1.-.-</ecNumber>
    </recommendedName>
    <alternativeName>
        <fullName evidence="8">Toxin VapC</fullName>
    </alternativeName>
</protein>
<evidence type="ECO:0000256" key="6">
    <source>
        <dbReference type="ARBA" id="ARBA00022842"/>
    </source>
</evidence>
<dbReference type="HOGENOM" id="CLU_118482_5_0_0"/>
<evidence type="ECO:0000313" key="11">
    <source>
        <dbReference type="Proteomes" id="UP000054010"/>
    </source>
</evidence>
<dbReference type="GO" id="GO:0004540">
    <property type="term" value="F:RNA nuclease activity"/>
    <property type="evidence" value="ECO:0007669"/>
    <property type="project" value="InterPro"/>
</dbReference>
<evidence type="ECO:0000256" key="3">
    <source>
        <dbReference type="ARBA" id="ARBA00022722"/>
    </source>
</evidence>
<keyword evidence="8" id="KW-0800">Toxin</keyword>
<evidence type="ECO:0000256" key="8">
    <source>
        <dbReference type="HAMAP-Rule" id="MF_00265"/>
    </source>
</evidence>
<dbReference type="CDD" id="cd18753">
    <property type="entry name" value="PIN_VapC4-5_FitB-like"/>
    <property type="match status" value="1"/>
</dbReference>